<feature type="domain" description="Nuclear receptor" evidence="11">
    <location>
        <begin position="156"/>
        <end position="231"/>
    </location>
</feature>
<sequence length="549" mass="62276">MSYECMEYPTMGGTDTPLSICTSTPAYYSPTNKGMPQSDQQPHTSNAQWTTTHSQNNMPYIKEEFPSEYRISTGSSARAQTANYVDSGAPNGRFFNNVNGYNAQHHHQQQQFFESRASVSSPATSASLSNSSLSPESISSGPVVVNPRHHHITKVTTYCRICGDKASGYHYGVTSCEGCKGFFRRSIQRKIDYRCLKQQFCEIRRDSRNRCQYCRFKKCLDAGMSKDSIQISTQFFFPAVRQTKRNKPPTSDRTVSSTVNVEPDDHIICADRIIDLHLKTCNYTSQKVATMMRKPFNLALGPDHDTNRLNAWKVFGHNIEMEVQNAIYFVRDIPRTEFVSGDDKAALLKKNIFGIYLCRIFRSLSEEGMVMHDGRVTNVPTLRLLFGCLADEMIQFAVYCRNIGVSDADMAILAALVLVQPAGLDYRQDVQNKGPPGLAQLIQFFQNMMHKKLCSHPNGYDIVFNFHKLVPALNGINNMLDEAFVKFLRDHKESLSLPALFLEVFRLNERPQQSPVYYNQENQYVVPQDCRMASGDQQEQLMVVPKPEI</sequence>
<dbReference type="Gene3D" id="1.10.565.10">
    <property type="entry name" value="Retinoid X Receptor"/>
    <property type="match status" value="1"/>
</dbReference>
<evidence type="ECO:0000256" key="9">
    <source>
        <dbReference type="ARBA" id="ARBA00023242"/>
    </source>
</evidence>
<dbReference type="SMART" id="SM00399">
    <property type="entry name" value="ZnF_C4"/>
    <property type="match status" value="1"/>
</dbReference>
<dbReference type="Gene3D" id="3.30.50.10">
    <property type="entry name" value="Erythroid Transcription Factor GATA-1, subunit A"/>
    <property type="match status" value="1"/>
</dbReference>
<evidence type="ECO:0000256" key="2">
    <source>
        <dbReference type="ARBA" id="ARBA00022723"/>
    </source>
</evidence>
<dbReference type="STRING" id="6238.A8XQM1"/>
<keyword evidence="6" id="KW-0238">DNA-binding</keyword>
<dbReference type="WormBase" id="CBG17178">
    <property type="protein sequence ID" value="CBP18903"/>
    <property type="gene ID" value="WBGene00036894"/>
    <property type="gene designation" value="Cbr-sex-1"/>
</dbReference>
<keyword evidence="8" id="KW-0675">Receptor</keyword>
<keyword evidence="2" id="KW-0479">Metal-binding</keyword>
<dbReference type="PROSITE" id="PS51030">
    <property type="entry name" value="NUCLEAR_REC_DBD_2"/>
    <property type="match status" value="1"/>
</dbReference>
<keyword evidence="9" id="KW-0539">Nucleus</keyword>
<feature type="region of interest" description="Disordered" evidence="10">
    <location>
        <begin position="31"/>
        <end position="51"/>
    </location>
</feature>
<dbReference type="InterPro" id="IPR035500">
    <property type="entry name" value="NHR-like_dom_sf"/>
</dbReference>
<evidence type="ECO:0000313" key="14">
    <source>
        <dbReference type="WormBase" id="CBG17178"/>
    </source>
</evidence>
<accession>A8XQM1</accession>
<proteinExistence type="inferred from homology"/>
<dbReference type="InParanoid" id="A8XQM1"/>
<dbReference type="GO" id="GO:0000978">
    <property type="term" value="F:RNA polymerase II cis-regulatory region sequence-specific DNA binding"/>
    <property type="evidence" value="ECO:0000318"/>
    <property type="project" value="GO_Central"/>
</dbReference>
<evidence type="ECO:0000313" key="13">
    <source>
        <dbReference type="Proteomes" id="UP000008549"/>
    </source>
</evidence>
<name>A8XQM1_CAEBR</name>
<dbReference type="FunCoup" id="A8XQM1">
    <property type="interactions" value="800"/>
</dbReference>
<dbReference type="OMA" id="RKIDYRC"/>
<dbReference type="Proteomes" id="UP000008549">
    <property type="component" value="Unassembled WGS sequence"/>
</dbReference>
<keyword evidence="5" id="KW-0805">Transcription regulation</keyword>
<dbReference type="FunFam" id="3.30.50.10:FF:000081">
    <property type="entry name" value="Steroid hormone receptor family member cnr14"/>
    <property type="match status" value="1"/>
</dbReference>
<evidence type="ECO:0000256" key="5">
    <source>
        <dbReference type="ARBA" id="ARBA00023015"/>
    </source>
</evidence>
<dbReference type="SUPFAM" id="SSF48508">
    <property type="entry name" value="Nuclear receptor ligand-binding domain"/>
    <property type="match status" value="1"/>
</dbReference>
<dbReference type="GO" id="GO:0005634">
    <property type="term" value="C:nucleus"/>
    <property type="evidence" value="ECO:0000318"/>
    <property type="project" value="GO_Central"/>
</dbReference>
<dbReference type="GO" id="GO:0045944">
    <property type="term" value="P:positive regulation of transcription by RNA polymerase II"/>
    <property type="evidence" value="ECO:0000318"/>
    <property type="project" value="GO_Central"/>
</dbReference>
<dbReference type="InterPro" id="IPR050234">
    <property type="entry name" value="Nuclear_hormone_rcpt_NR1"/>
</dbReference>
<evidence type="ECO:0000256" key="6">
    <source>
        <dbReference type="ARBA" id="ARBA00023125"/>
    </source>
</evidence>
<dbReference type="GO" id="GO:0004879">
    <property type="term" value="F:nuclear receptor activity"/>
    <property type="evidence" value="ECO:0000318"/>
    <property type="project" value="GO_Central"/>
</dbReference>
<dbReference type="GO" id="GO:0000122">
    <property type="term" value="P:negative regulation of transcription by RNA polymerase II"/>
    <property type="evidence" value="ECO:0000318"/>
    <property type="project" value="GO_Central"/>
</dbReference>
<dbReference type="GO" id="GO:0030522">
    <property type="term" value="P:intracellular receptor signaling pathway"/>
    <property type="evidence" value="ECO:0000318"/>
    <property type="project" value="GO_Central"/>
</dbReference>
<dbReference type="InterPro" id="IPR013088">
    <property type="entry name" value="Znf_NHR/GATA"/>
</dbReference>
<gene>
    <name evidence="14" type="primary">sex-1</name>
    <name evidence="12" type="synonym">Cbr-sex-1</name>
    <name evidence="14" type="ORF">CBG17178</name>
    <name evidence="12" type="ORF">CBG_17178</name>
</gene>
<dbReference type="Pfam" id="PF00105">
    <property type="entry name" value="zf-C4"/>
    <property type="match status" value="1"/>
</dbReference>
<reference evidence="12 13" key="2">
    <citation type="journal article" date="2011" name="PLoS Genet.">
        <title>Caenorhabditis briggsae recombinant inbred line genotypes reveal inter-strain incompatibility and the evolution of recombination.</title>
        <authorList>
            <person name="Ross J.A."/>
            <person name="Koboldt D.C."/>
            <person name="Staisch J.E."/>
            <person name="Chamberlin H.M."/>
            <person name="Gupta B.P."/>
            <person name="Miller R.D."/>
            <person name="Baird S.E."/>
            <person name="Haag E.S."/>
        </authorList>
    </citation>
    <scope>NUCLEOTIDE SEQUENCE [LARGE SCALE GENOMIC DNA]</scope>
    <source>
        <strain evidence="12 13">AF16</strain>
    </source>
</reference>
<dbReference type="PANTHER" id="PTHR24082">
    <property type="entry name" value="NUCLEAR HORMONE RECEPTOR"/>
    <property type="match status" value="1"/>
</dbReference>
<dbReference type="PROSITE" id="PS00031">
    <property type="entry name" value="NUCLEAR_REC_DBD_1"/>
    <property type="match status" value="1"/>
</dbReference>
<evidence type="ECO:0000256" key="8">
    <source>
        <dbReference type="ARBA" id="ARBA00023170"/>
    </source>
</evidence>
<organism evidence="12 13">
    <name type="scientific">Caenorhabditis briggsae</name>
    <dbReference type="NCBI Taxonomy" id="6238"/>
    <lineage>
        <taxon>Eukaryota</taxon>
        <taxon>Metazoa</taxon>
        <taxon>Ecdysozoa</taxon>
        <taxon>Nematoda</taxon>
        <taxon>Chromadorea</taxon>
        <taxon>Rhabditida</taxon>
        <taxon>Rhabditina</taxon>
        <taxon>Rhabditomorpha</taxon>
        <taxon>Rhabditoidea</taxon>
        <taxon>Rhabditidae</taxon>
        <taxon>Peloderinae</taxon>
        <taxon>Caenorhabditis</taxon>
    </lineage>
</organism>
<protein>
    <submittedName>
        <fullName evidence="12">Protein CBR-SEX-1</fullName>
    </submittedName>
</protein>
<dbReference type="PANTHER" id="PTHR24082:SF502">
    <property type="entry name" value="STEROID HORMONE RECEPTOR FAMILY MEMBER CNR14"/>
    <property type="match status" value="1"/>
</dbReference>
<comment type="similarity">
    <text evidence="1">Belongs to the nuclear hormone receptor family.</text>
</comment>
<evidence type="ECO:0000259" key="11">
    <source>
        <dbReference type="PROSITE" id="PS51030"/>
    </source>
</evidence>
<dbReference type="InterPro" id="IPR001628">
    <property type="entry name" value="Znf_hrmn_rcpt"/>
</dbReference>
<evidence type="ECO:0000256" key="10">
    <source>
        <dbReference type="SAM" id="MobiDB-lite"/>
    </source>
</evidence>
<keyword evidence="7" id="KW-0804">Transcription</keyword>
<evidence type="ECO:0000256" key="7">
    <source>
        <dbReference type="ARBA" id="ARBA00023163"/>
    </source>
</evidence>
<reference evidence="12 13" key="1">
    <citation type="journal article" date="2003" name="PLoS Biol.">
        <title>The genome sequence of Caenorhabditis briggsae: a platform for comparative genomics.</title>
        <authorList>
            <person name="Stein L.D."/>
            <person name="Bao Z."/>
            <person name="Blasiar D."/>
            <person name="Blumenthal T."/>
            <person name="Brent M.R."/>
            <person name="Chen N."/>
            <person name="Chinwalla A."/>
            <person name="Clarke L."/>
            <person name="Clee C."/>
            <person name="Coghlan A."/>
            <person name="Coulson A."/>
            <person name="D'Eustachio P."/>
            <person name="Fitch D.H."/>
            <person name="Fulton L.A."/>
            <person name="Fulton R.E."/>
            <person name="Griffiths-Jones S."/>
            <person name="Harris T.W."/>
            <person name="Hillier L.W."/>
            <person name="Kamath R."/>
            <person name="Kuwabara P.E."/>
            <person name="Mardis E.R."/>
            <person name="Marra M.A."/>
            <person name="Miner T.L."/>
            <person name="Minx P."/>
            <person name="Mullikin J.C."/>
            <person name="Plumb R.W."/>
            <person name="Rogers J."/>
            <person name="Schein J.E."/>
            <person name="Sohrmann M."/>
            <person name="Spieth J."/>
            <person name="Stajich J.E."/>
            <person name="Wei C."/>
            <person name="Willey D."/>
            <person name="Wilson R.K."/>
            <person name="Durbin R."/>
            <person name="Waterston R.H."/>
        </authorList>
    </citation>
    <scope>NUCLEOTIDE SEQUENCE [LARGE SCALE GENOMIC DNA]</scope>
    <source>
        <strain evidence="12 13">AF16</strain>
    </source>
</reference>
<keyword evidence="4" id="KW-0862">Zinc</keyword>
<keyword evidence="13" id="KW-1185">Reference proteome</keyword>
<dbReference type="EMBL" id="HE601483">
    <property type="protein sequence ID" value="CAP34946.2"/>
    <property type="molecule type" value="Genomic_DNA"/>
</dbReference>
<dbReference type="GO" id="GO:0008270">
    <property type="term" value="F:zinc ion binding"/>
    <property type="evidence" value="ECO:0007669"/>
    <property type="project" value="UniProtKB-KW"/>
</dbReference>
<dbReference type="GO" id="GO:0030154">
    <property type="term" value="P:cell differentiation"/>
    <property type="evidence" value="ECO:0000318"/>
    <property type="project" value="GO_Central"/>
</dbReference>
<evidence type="ECO:0000256" key="4">
    <source>
        <dbReference type="ARBA" id="ARBA00022833"/>
    </source>
</evidence>
<feature type="region of interest" description="Disordered" evidence="10">
    <location>
        <begin position="124"/>
        <end position="144"/>
    </location>
</feature>
<dbReference type="eggNOG" id="KOG4846">
    <property type="taxonomic scope" value="Eukaryota"/>
</dbReference>
<dbReference type="GO" id="GO:0009755">
    <property type="term" value="P:hormone-mediated signaling pathway"/>
    <property type="evidence" value="ECO:0000318"/>
    <property type="project" value="GO_Central"/>
</dbReference>
<keyword evidence="3" id="KW-0863">Zinc-finger</keyword>
<dbReference type="CDD" id="cd06942">
    <property type="entry name" value="NR_LBD_Sex_1_like"/>
    <property type="match status" value="1"/>
</dbReference>
<dbReference type="HOGENOM" id="CLU_040350_0_0_1"/>
<feature type="compositionally biased region" description="Low complexity" evidence="10">
    <location>
        <begin position="124"/>
        <end position="142"/>
    </location>
</feature>
<evidence type="ECO:0000313" key="12">
    <source>
        <dbReference type="EMBL" id="CAP34946.2"/>
    </source>
</evidence>
<dbReference type="SUPFAM" id="SSF57716">
    <property type="entry name" value="Glucocorticoid receptor-like (DNA-binding domain)"/>
    <property type="match status" value="1"/>
</dbReference>
<evidence type="ECO:0000256" key="1">
    <source>
        <dbReference type="ARBA" id="ARBA00005993"/>
    </source>
</evidence>
<dbReference type="FunFam" id="1.10.565.10:FF:000100">
    <property type="entry name" value="Steroid hormone receptor family member cnr14"/>
    <property type="match status" value="1"/>
</dbReference>
<evidence type="ECO:0000256" key="3">
    <source>
        <dbReference type="ARBA" id="ARBA00022771"/>
    </source>
</evidence>
<dbReference type="PRINTS" id="PR00047">
    <property type="entry name" value="STROIDFINGER"/>
</dbReference>
<dbReference type="AlphaFoldDB" id="A8XQM1"/>